<organism evidence="2 3">
    <name type="scientific">Silvibacterium bohemicum</name>
    <dbReference type="NCBI Taxonomy" id="1577686"/>
    <lineage>
        <taxon>Bacteria</taxon>
        <taxon>Pseudomonadati</taxon>
        <taxon>Acidobacteriota</taxon>
        <taxon>Terriglobia</taxon>
        <taxon>Terriglobales</taxon>
        <taxon>Acidobacteriaceae</taxon>
        <taxon>Silvibacterium</taxon>
    </lineage>
</organism>
<sequence length="490" mass="53440">MSSHPPFDLVAAAREAVKEHGFQPDYPPEVQQQVAALEAHPPLLPEGAEDLRHLLWSSIDNDTSRDLDQIEYADTLPDGRMRVQIGIADVDAYVPKGSAIDRYAANETATLYTGVKNFSMLPEALSTGLTSLLEGEDRAVVVTEFVLDANVCATESCVAESRIYLALVRNHAQLAYPGVGAWLDGKAAAPPKVAASSELQTQLKLQNEIAQRLRLERYRHGALNIDTAETHDQVEASGIKLGNEEKNSATELIEDFMIAANGVVARALEAKKIASIRRIVRTPKRWDRIVELAASLGAKLPVAPDSTALNDFLCERKENDPDHFPDLSLAIVKLLGPGEYVLERPGAPSEGHFGLAVEDYTHSTAPNRRYADLVTQRLLKAMIAGRPSPYSDDELAAIAANCTAKAAAERKLEREMQKRIAAVALANRIGEKFRAIVTGVNEHGSFVRTLAPRVDGMLVQGQHGVDVGDKLNVRLVRTDPNRGFIDFARA</sequence>
<dbReference type="InterPro" id="IPR050180">
    <property type="entry name" value="RNR_Ribonuclease"/>
</dbReference>
<dbReference type="PANTHER" id="PTHR23355">
    <property type="entry name" value="RIBONUCLEASE"/>
    <property type="match status" value="1"/>
</dbReference>
<dbReference type="OrthoDB" id="9764149at2"/>
<accession>A0A841JZC4</accession>
<evidence type="ECO:0000259" key="1">
    <source>
        <dbReference type="SMART" id="SM00955"/>
    </source>
</evidence>
<dbReference type="InterPro" id="IPR001900">
    <property type="entry name" value="RNase_II/R"/>
</dbReference>
<comment type="caution">
    <text evidence="2">The sequence shown here is derived from an EMBL/GenBank/DDBJ whole genome shotgun (WGS) entry which is preliminary data.</text>
</comment>
<dbReference type="Pfam" id="PF00773">
    <property type="entry name" value="RNB"/>
    <property type="match status" value="1"/>
</dbReference>
<dbReference type="RefSeq" id="WP_050060990.1">
    <property type="nucleotide sequence ID" value="NZ_JACHEK010000008.1"/>
</dbReference>
<keyword evidence="2" id="KW-0378">Hydrolase</keyword>
<dbReference type="GO" id="GO:0003723">
    <property type="term" value="F:RNA binding"/>
    <property type="evidence" value="ECO:0007669"/>
    <property type="project" value="InterPro"/>
</dbReference>
<dbReference type="GO" id="GO:0006402">
    <property type="term" value="P:mRNA catabolic process"/>
    <property type="evidence" value="ECO:0007669"/>
    <property type="project" value="TreeGrafter"/>
</dbReference>
<dbReference type="InterPro" id="IPR040596">
    <property type="entry name" value="RNase_II_C_S1"/>
</dbReference>
<dbReference type="AlphaFoldDB" id="A0A841JZC4"/>
<dbReference type="EMBL" id="JACHEK010000008">
    <property type="protein sequence ID" value="MBB6145995.1"/>
    <property type="molecule type" value="Genomic_DNA"/>
</dbReference>
<keyword evidence="3" id="KW-1185">Reference proteome</keyword>
<dbReference type="GO" id="GO:0008859">
    <property type="term" value="F:exoribonuclease II activity"/>
    <property type="evidence" value="ECO:0007669"/>
    <property type="project" value="UniProtKB-EC"/>
</dbReference>
<evidence type="ECO:0000313" key="3">
    <source>
        <dbReference type="Proteomes" id="UP000538666"/>
    </source>
</evidence>
<dbReference type="EC" id="3.1.13.1" evidence="2"/>
<dbReference type="Pfam" id="PF18614">
    <property type="entry name" value="RNase_II_C_S1"/>
    <property type="match status" value="1"/>
</dbReference>
<reference evidence="2 3" key="1">
    <citation type="submission" date="2020-08" db="EMBL/GenBank/DDBJ databases">
        <title>Genomic Encyclopedia of Type Strains, Phase IV (KMG-IV): sequencing the most valuable type-strain genomes for metagenomic binning, comparative biology and taxonomic classification.</title>
        <authorList>
            <person name="Goeker M."/>
        </authorList>
    </citation>
    <scope>NUCLEOTIDE SEQUENCE [LARGE SCALE GENOMIC DNA]</scope>
    <source>
        <strain evidence="2 3">DSM 103733</strain>
    </source>
</reference>
<dbReference type="SMART" id="SM00955">
    <property type="entry name" value="RNB"/>
    <property type="match status" value="1"/>
</dbReference>
<dbReference type="SUPFAM" id="SSF50249">
    <property type="entry name" value="Nucleic acid-binding proteins"/>
    <property type="match status" value="2"/>
</dbReference>
<dbReference type="GO" id="GO:0005829">
    <property type="term" value="C:cytosol"/>
    <property type="evidence" value="ECO:0007669"/>
    <property type="project" value="TreeGrafter"/>
</dbReference>
<name>A0A841JZC4_9BACT</name>
<dbReference type="PANTHER" id="PTHR23355:SF37">
    <property type="entry name" value="EXORIBONUCLEASE 2"/>
    <property type="match status" value="1"/>
</dbReference>
<dbReference type="InterPro" id="IPR012340">
    <property type="entry name" value="NA-bd_OB-fold"/>
</dbReference>
<proteinExistence type="predicted"/>
<dbReference type="Proteomes" id="UP000538666">
    <property type="component" value="Unassembled WGS sequence"/>
</dbReference>
<protein>
    <submittedName>
        <fullName evidence="2">Exoribonuclease-2</fullName>
        <ecNumber evidence="2">3.1.13.1</ecNumber>
    </submittedName>
</protein>
<feature type="domain" description="RNB" evidence="1">
    <location>
        <begin position="48"/>
        <end position="385"/>
    </location>
</feature>
<evidence type="ECO:0000313" key="2">
    <source>
        <dbReference type="EMBL" id="MBB6145995.1"/>
    </source>
</evidence>
<gene>
    <name evidence="2" type="ORF">HNQ77_003965</name>
</gene>